<accession>A0AA96EWC8</accession>
<keyword evidence="2" id="KW-1133">Transmembrane helix</keyword>
<dbReference type="SMART" id="SM00028">
    <property type="entry name" value="TPR"/>
    <property type="match status" value="2"/>
</dbReference>
<dbReference type="Gene3D" id="2.30.30.40">
    <property type="entry name" value="SH3 Domains"/>
    <property type="match status" value="1"/>
</dbReference>
<dbReference type="InterPro" id="IPR019734">
    <property type="entry name" value="TPR_rpt"/>
</dbReference>
<evidence type="ECO:0000313" key="5">
    <source>
        <dbReference type="EMBL" id="WNM20988.1"/>
    </source>
</evidence>
<reference evidence="4 6" key="1">
    <citation type="submission" date="2023-09" db="EMBL/GenBank/DDBJ databases">
        <title>Flavobacterium sp. a novel bacteria isolate from Pepper rhizosphere.</title>
        <authorList>
            <person name="Peng Y."/>
            <person name="Lee J."/>
        </authorList>
    </citation>
    <scope>NUCLEOTIDE SEQUENCE</scope>
    <source>
        <strain evidence="4">PMR2A8</strain>
        <strain evidence="5 6">PMTSA4</strain>
    </source>
</reference>
<evidence type="ECO:0000313" key="6">
    <source>
        <dbReference type="Proteomes" id="UP001304515"/>
    </source>
</evidence>
<accession>A0AA96EYF7</accession>
<feature type="repeat" description="TPR" evidence="1">
    <location>
        <begin position="51"/>
        <end position="84"/>
    </location>
</feature>
<protein>
    <submittedName>
        <fullName evidence="4">Tetratricopeptide repeat protein</fullName>
    </submittedName>
</protein>
<proteinExistence type="predicted"/>
<dbReference type="Pfam" id="PF00515">
    <property type="entry name" value="TPR_1"/>
    <property type="match status" value="1"/>
</dbReference>
<keyword evidence="2" id="KW-0472">Membrane</keyword>
<keyword evidence="2" id="KW-0812">Transmembrane</keyword>
<organism evidence="4">
    <name type="scientific">Flavobacterium capsici</name>
    <dbReference type="NCBI Taxonomy" id="3075618"/>
    <lineage>
        <taxon>Bacteria</taxon>
        <taxon>Pseudomonadati</taxon>
        <taxon>Bacteroidota</taxon>
        <taxon>Flavobacteriia</taxon>
        <taxon>Flavobacteriales</taxon>
        <taxon>Flavobacteriaceae</taxon>
        <taxon>Flavobacterium</taxon>
    </lineage>
</organism>
<feature type="domain" description="SH3b" evidence="3">
    <location>
        <begin position="184"/>
        <end position="247"/>
    </location>
</feature>
<dbReference type="KEGG" id="fcj:RN605_09855"/>
<dbReference type="EMBL" id="CP134878">
    <property type="protein sequence ID" value="WNM19599.1"/>
    <property type="molecule type" value="Genomic_DNA"/>
</dbReference>
<dbReference type="RefSeq" id="WP_313324489.1">
    <property type="nucleotide sequence ID" value="NZ_CP134878.1"/>
</dbReference>
<keyword evidence="1" id="KW-0802">TPR repeat</keyword>
<evidence type="ECO:0000259" key="3">
    <source>
        <dbReference type="PROSITE" id="PS51781"/>
    </source>
</evidence>
<feature type="transmembrane region" description="Helical" evidence="2">
    <location>
        <begin position="155"/>
        <end position="176"/>
    </location>
</feature>
<keyword evidence="6" id="KW-1185">Reference proteome</keyword>
<dbReference type="InterPro" id="IPR011990">
    <property type="entry name" value="TPR-like_helical_dom_sf"/>
</dbReference>
<dbReference type="PROSITE" id="PS50005">
    <property type="entry name" value="TPR"/>
    <property type="match status" value="1"/>
</dbReference>
<dbReference type="Gene3D" id="1.25.40.10">
    <property type="entry name" value="Tetratricopeptide repeat domain"/>
    <property type="match status" value="1"/>
</dbReference>
<sequence length="248" mass="28608">MKNILYILLIFAQTFWAQSDFETGNSFYAKENYKEAIQSYENIINSGKQSADVYFNLGNCYYKLHQVAPAVYNYEKALLLNPNDSEIKTNLEFARKMTIDDIKVIPKVGFHKIVADFTSTYHYDTWAWIAVGLAFLFFVFFLGYYFSGTTTKKRIFFSGMFFVLLAIIFSVFSGIFERDRMLNERPAIVFAESTSLKSEPKISASETVLLHEGTKVYVLESIANWKKVQLTDETTGWLQSDSIKEIKN</sequence>
<dbReference type="SMART" id="SM00287">
    <property type="entry name" value="SH3b"/>
    <property type="match status" value="1"/>
</dbReference>
<dbReference type="Proteomes" id="UP001304515">
    <property type="component" value="Chromosome"/>
</dbReference>
<dbReference type="InterPro" id="IPR003646">
    <property type="entry name" value="SH3-like_bac-type"/>
</dbReference>
<evidence type="ECO:0000256" key="2">
    <source>
        <dbReference type="SAM" id="Phobius"/>
    </source>
</evidence>
<dbReference type="PROSITE" id="PS51781">
    <property type="entry name" value="SH3B"/>
    <property type="match status" value="1"/>
</dbReference>
<dbReference type="PROSITE" id="PS50293">
    <property type="entry name" value="TPR_REGION"/>
    <property type="match status" value="1"/>
</dbReference>
<dbReference type="AlphaFoldDB" id="A0AA96EWC8"/>
<dbReference type="EMBL" id="CP134890">
    <property type="protein sequence ID" value="WNM20988.1"/>
    <property type="molecule type" value="Genomic_DNA"/>
</dbReference>
<evidence type="ECO:0000313" key="4">
    <source>
        <dbReference type="EMBL" id="WNM19599.1"/>
    </source>
</evidence>
<dbReference type="SUPFAM" id="SSF48452">
    <property type="entry name" value="TPR-like"/>
    <property type="match status" value="1"/>
</dbReference>
<evidence type="ECO:0000256" key="1">
    <source>
        <dbReference type="PROSITE-ProRule" id="PRU00339"/>
    </source>
</evidence>
<feature type="transmembrane region" description="Helical" evidence="2">
    <location>
        <begin position="126"/>
        <end position="146"/>
    </location>
</feature>
<name>A0AA96EWC8_9FLAO</name>
<gene>
    <name evidence="5" type="ORF">RN605_09855</name>
    <name evidence="4" type="ORF">RN608_02685</name>
</gene>